<dbReference type="InterPro" id="IPR010935">
    <property type="entry name" value="SMC_hinge"/>
</dbReference>
<dbReference type="GO" id="GO:0005737">
    <property type="term" value="C:cytoplasm"/>
    <property type="evidence" value="ECO:0007669"/>
    <property type="project" value="UniProtKB-SubCell"/>
</dbReference>
<comment type="function">
    <text evidence="7">Required for chromosome condensation and partitioning.</text>
</comment>
<dbReference type="GO" id="GO:0016887">
    <property type="term" value="F:ATP hydrolysis activity"/>
    <property type="evidence" value="ECO:0007669"/>
    <property type="project" value="InterPro"/>
</dbReference>
<feature type="binding site" evidence="7">
    <location>
        <begin position="32"/>
        <end position="39"/>
    </location>
    <ligand>
        <name>ATP</name>
        <dbReference type="ChEBI" id="CHEBI:30616"/>
    </ligand>
</feature>
<dbReference type="Gene3D" id="1.20.1060.20">
    <property type="match status" value="1"/>
</dbReference>
<name>A0A0R2HXV1_CARDV</name>
<keyword evidence="4 7" id="KW-0067">ATP-binding</keyword>
<evidence type="ECO:0000256" key="1">
    <source>
        <dbReference type="ARBA" id="ARBA00004496"/>
    </source>
</evidence>
<evidence type="ECO:0000256" key="7">
    <source>
        <dbReference type="HAMAP-Rule" id="MF_01894"/>
    </source>
</evidence>
<dbReference type="Gene3D" id="3.30.70.1620">
    <property type="match status" value="1"/>
</dbReference>
<dbReference type="GO" id="GO:0005694">
    <property type="term" value="C:chromosome"/>
    <property type="evidence" value="ECO:0007669"/>
    <property type="project" value="InterPro"/>
</dbReference>
<dbReference type="CDD" id="cd03278">
    <property type="entry name" value="ABC_SMC_barmotin"/>
    <property type="match status" value="2"/>
</dbReference>
<dbReference type="GeneID" id="89589005"/>
<evidence type="ECO:0000256" key="2">
    <source>
        <dbReference type="ARBA" id="ARBA00022490"/>
    </source>
</evidence>
<keyword evidence="3 7" id="KW-0547">Nucleotide-binding</keyword>
<gene>
    <name evidence="7" type="primary">smc</name>
    <name evidence="9" type="ORF">IV74_GL002012</name>
</gene>
<dbReference type="FunFam" id="3.40.50.300:FF:000901">
    <property type="entry name" value="Chromosome partition protein Smc"/>
    <property type="match status" value="1"/>
</dbReference>
<dbReference type="InterPro" id="IPR024704">
    <property type="entry name" value="SMC"/>
</dbReference>
<dbReference type="GO" id="GO:0006260">
    <property type="term" value="P:DNA replication"/>
    <property type="evidence" value="ECO:0007669"/>
    <property type="project" value="UniProtKB-UniRule"/>
</dbReference>
<dbReference type="eggNOG" id="COG1196">
    <property type="taxonomic scope" value="Bacteria"/>
</dbReference>
<dbReference type="EMBL" id="JQBS01000035">
    <property type="protein sequence ID" value="KRN54429.1"/>
    <property type="molecule type" value="Genomic_DNA"/>
</dbReference>
<dbReference type="GO" id="GO:0003677">
    <property type="term" value="F:DNA binding"/>
    <property type="evidence" value="ECO:0007669"/>
    <property type="project" value="UniProtKB-UniRule"/>
</dbReference>
<dbReference type="GO" id="GO:0007059">
    <property type="term" value="P:chromosome segregation"/>
    <property type="evidence" value="ECO:0007669"/>
    <property type="project" value="UniProtKB-UniRule"/>
</dbReference>
<evidence type="ECO:0000256" key="4">
    <source>
        <dbReference type="ARBA" id="ARBA00022840"/>
    </source>
</evidence>
<dbReference type="PIRSF" id="PIRSF005719">
    <property type="entry name" value="SMC"/>
    <property type="match status" value="1"/>
</dbReference>
<dbReference type="Gene3D" id="3.40.50.300">
    <property type="entry name" value="P-loop containing nucleotide triphosphate hydrolases"/>
    <property type="match status" value="2"/>
</dbReference>
<keyword evidence="10" id="KW-1185">Reference proteome</keyword>
<feature type="coiled-coil region" evidence="7">
    <location>
        <begin position="234"/>
        <end position="373"/>
    </location>
</feature>
<feature type="domain" description="SMC hinge" evidence="8">
    <location>
        <begin position="518"/>
        <end position="637"/>
    </location>
</feature>
<dbReference type="Pfam" id="PF06470">
    <property type="entry name" value="SMC_hinge"/>
    <property type="match status" value="1"/>
</dbReference>
<keyword evidence="2 7" id="KW-0963">Cytoplasm</keyword>
<evidence type="ECO:0000256" key="6">
    <source>
        <dbReference type="ARBA" id="ARBA00023125"/>
    </source>
</evidence>
<feature type="coiled-coil region" evidence="7">
    <location>
        <begin position="806"/>
        <end position="917"/>
    </location>
</feature>
<dbReference type="GO" id="GO:0007062">
    <property type="term" value="P:sister chromatid cohesion"/>
    <property type="evidence" value="ECO:0007669"/>
    <property type="project" value="InterPro"/>
</dbReference>
<evidence type="ECO:0000256" key="5">
    <source>
        <dbReference type="ARBA" id="ARBA00023054"/>
    </source>
</evidence>
<dbReference type="SUPFAM" id="SSF57997">
    <property type="entry name" value="Tropomyosin"/>
    <property type="match status" value="1"/>
</dbReference>
<dbReference type="GO" id="GO:0005524">
    <property type="term" value="F:ATP binding"/>
    <property type="evidence" value="ECO:0007669"/>
    <property type="project" value="UniProtKB-UniRule"/>
</dbReference>
<comment type="subcellular location">
    <subcellularLocation>
        <location evidence="1 7">Cytoplasm</location>
    </subcellularLocation>
</comment>
<feature type="coiled-coil region" evidence="7">
    <location>
        <begin position="673"/>
        <end position="763"/>
    </location>
</feature>
<evidence type="ECO:0000313" key="9">
    <source>
        <dbReference type="EMBL" id="KRN54429.1"/>
    </source>
</evidence>
<protein>
    <recommendedName>
        <fullName evidence="7">Chromosome partition protein Smc</fullName>
    </recommendedName>
</protein>
<accession>A0A0R2HXV1</accession>
<reference evidence="9 10" key="1">
    <citation type="journal article" date="2015" name="Genome Announc.">
        <title>Expanding the biotechnology potential of lactobacilli through comparative genomics of 213 strains and associated genera.</title>
        <authorList>
            <person name="Sun Z."/>
            <person name="Harris H.M."/>
            <person name="McCann A."/>
            <person name="Guo C."/>
            <person name="Argimon S."/>
            <person name="Zhang W."/>
            <person name="Yang X."/>
            <person name="Jeffery I.B."/>
            <person name="Cooney J.C."/>
            <person name="Kagawa T.F."/>
            <person name="Liu W."/>
            <person name="Song Y."/>
            <person name="Salvetti E."/>
            <person name="Wrobel A."/>
            <person name="Rasinkangas P."/>
            <person name="Parkhill J."/>
            <person name="Rea M.C."/>
            <person name="O'Sullivan O."/>
            <person name="Ritari J."/>
            <person name="Douillard F.P."/>
            <person name="Paul Ross R."/>
            <person name="Yang R."/>
            <person name="Briner A.E."/>
            <person name="Felis G.E."/>
            <person name="de Vos W.M."/>
            <person name="Barrangou R."/>
            <person name="Klaenhammer T.R."/>
            <person name="Caufield P.W."/>
            <person name="Cui Y."/>
            <person name="Zhang H."/>
            <person name="O'Toole P.W."/>
        </authorList>
    </citation>
    <scope>NUCLEOTIDE SEQUENCE [LARGE SCALE GENOMIC DNA]</scope>
    <source>
        <strain evidence="9 10">DSM 20623</strain>
    </source>
</reference>
<proteinExistence type="inferred from homology"/>
<keyword evidence="6 7" id="KW-0238">DNA-binding</keyword>
<dbReference type="NCBIfam" id="TIGR02168">
    <property type="entry name" value="SMC_prok_B"/>
    <property type="match status" value="1"/>
</dbReference>
<keyword evidence="5 7" id="KW-0175">Coiled coil</keyword>
<dbReference type="SUPFAM" id="SSF75553">
    <property type="entry name" value="Smc hinge domain"/>
    <property type="match status" value="1"/>
</dbReference>
<dbReference type="GO" id="GO:0030261">
    <property type="term" value="P:chromosome condensation"/>
    <property type="evidence" value="ECO:0007669"/>
    <property type="project" value="InterPro"/>
</dbReference>
<dbReference type="InterPro" id="IPR027417">
    <property type="entry name" value="P-loop_NTPase"/>
</dbReference>
<evidence type="ECO:0000259" key="8">
    <source>
        <dbReference type="SMART" id="SM00968"/>
    </source>
</evidence>
<feature type="coiled-coil region" evidence="7">
    <location>
        <begin position="413"/>
        <end position="489"/>
    </location>
</feature>
<evidence type="ECO:0000313" key="10">
    <source>
        <dbReference type="Proteomes" id="UP000051658"/>
    </source>
</evidence>
<dbReference type="InterPro" id="IPR003395">
    <property type="entry name" value="RecF/RecN/SMC_N"/>
</dbReference>
<organism evidence="9 10">
    <name type="scientific">Carnobacterium divergens DSM 20623</name>
    <dbReference type="NCBI Taxonomy" id="1449336"/>
    <lineage>
        <taxon>Bacteria</taxon>
        <taxon>Bacillati</taxon>
        <taxon>Bacillota</taxon>
        <taxon>Bacilli</taxon>
        <taxon>Lactobacillales</taxon>
        <taxon>Carnobacteriaceae</taxon>
        <taxon>Carnobacterium</taxon>
    </lineage>
</organism>
<feature type="coiled-coil region" evidence="7">
    <location>
        <begin position="167"/>
        <end position="194"/>
    </location>
</feature>
<sequence length="1192" mass="135537">MHLKRIDITGFKSFADKTIIEFVDGVTAVVGPNGSGKSNITEAIRWVLGETSAKSLRGGRMNDVIFAGSESRKPLNFAEVTLVLENEDHFLPLDFSEISITRRLNRNGDSDFYLNKQSCRLKDIVDLFMDSGLGKESFSIISQGKVEAIFNSKPEDRRSIFEEAAGVLKYKTRKKKAEQKLFETEDNLNRVQDIVYELEDQVEPLREQSSIAKDYLSQKEQLSEVEIALTVVEIDLLKEKWQASQKELSQYQRELATIRDLLKHNEQSVGELREKRQQLDSELDRTQALLVTIIQQYEQTEASKKVLSERSKNTKENLEQFQQNKAKIEAKISQLNQQHEEIKERIAVKQEEEKKLKADLLQAEKERNMLLEDSAYTIETLRDDYVEWMQKQTTLRNEQSYLEKSFLHSSQKNKQSDEAGKRLEEELTEAIAKKAAVTEQLKTIQQDLATKLLNHQELQTEYQKNQGTLEIYERNMFDAMRLVQQAKAKRDSLSDLNEDYAGFYQGVREVLKRKTEIGGVIGAVAEVINVPKQTELAIDIALGAQSQNVIVKDEESGRKGITYLKQKRLGRATFLPLTTIKPRQLPSSVEATVRNNAGFIGIASELVDYPAEVATVIQNLLGTTIIAEDLTSANAIARLIQFKYRVVTLDGDVMNAGGSMTGGASKKGNQGSIFARKNELATLNQQIEAMEKTLNEKEIEVRSLKQALKKAEHHLEELRMAGEQKRLEEQQLKNDCELYSEKERRLSRELKAHSFEFQEAKEEADHYHSRTVEIKAEMLLIEDEMKKINHQIDMLSSENEKRTLLQKEASEKVQQLTATVAVVKEQLAGSRKEQANLLEAIQQEEENVNGIQLQIQAIDENNGNHQLTKEELEVKVASLLSEKETLEGQMLEGKEKRSIMEAEIDELDRSIAEQNNQQHIVLEQKSKAEVTMNRQDVEIENRLNHLSEEYGLSFEFAKANHSLTITLEEARQKVKLLKLGIEELGSVNLGAIEEFDRVNERFTFLTEQRDDLLTAKSSLFETMDEMDEEVKKRFSEVFEAIREKFSDVFPKMFGGGYAELRLSDPSDLLNTGIEIIAQPPGKKLQNLSLLSGGERAFTAIALLFSIIQVRPVPFCILDEVEAALDEANVARFGRYLNQFEGDTQFIVITHRKGTMEEADVLYGVTMQESGVSRIVSVRLEEIAETGEITTTS</sequence>
<comment type="domain">
    <text evidence="7">Contains large globular domains required for ATP hydrolysis at each terminus and a third globular domain forming a flexible hinge near the middle of the molecule. These domains are separated by coiled-coil structures.</text>
</comment>
<dbReference type="HAMAP" id="MF_01894">
    <property type="entry name" value="Smc_prok"/>
    <property type="match status" value="1"/>
</dbReference>
<dbReference type="InterPro" id="IPR036277">
    <property type="entry name" value="SMC_hinge_sf"/>
</dbReference>
<dbReference type="PATRIC" id="fig|1449336.4.peg.2049"/>
<dbReference type="AlphaFoldDB" id="A0A0R2HXV1"/>
<comment type="similarity">
    <text evidence="7">Belongs to the SMC family.</text>
</comment>
<dbReference type="PANTHER" id="PTHR43977">
    <property type="entry name" value="STRUCTURAL MAINTENANCE OF CHROMOSOMES PROTEIN 3"/>
    <property type="match status" value="1"/>
</dbReference>
<evidence type="ECO:0000256" key="3">
    <source>
        <dbReference type="ARBA" id="ARBA00022741"/>
    </source>
</evidence>
<dbReference type="RefSeq" id="WP_034569443.1">
    <property type="nucleotide sequence ID" value="NZ_JQBS01000035.1"/>
</dbReference>
<dbReference type="SUPFAM" id="SSF52540">
    <property type="entry name" value="P-loop containing nucleoside triphosphate hydrolases"/>
    <property type="match status" value="1"/>
</dbReference>
<dbReference type="SMART" id="SM00968">
    <property type="entry name" value="SMC_hinge"/>
    <property type="match status" value="1"/>
</dbReference>
<dbReference type="Pfam" id="PF02463">
    <property type="entry name" value="SMC_N"/>
    <property type="match status" value="1"/>
</dbReference>
<dbReference type="InterPro" id="IPR011890">
    <property type="entry name" value="SMC_prok"/>
</dbReference>
<dbReference type="Proteomes" id="UP000051658">
    <property type="component" value="Unassembled WGS sequence"/>
</dbReference>
<comment type="subunit">
    <text evidence="7">Homodimer.</text>
</comment>
<comment type="caution">
    <text evidence="9">The sequence shown here is derived from an EMBL/GenBank/DDBJ whole genome shotgun (WGS) entry which is preliminary data.</text>
</comment>
<dbReference type="FunFam" id="3.40.50.300:FF:000984">
    <property type="entry name" value="Chromosome partition protein Smc"/>
    <property type="match status" value="1"/>
</dbReference>